<reference evidence="2 3" key="1">
    <citation type="journal article" date="2017" name="MBio">
        <title>Type VI secretion-mediated competition in the bee gut microbiome.</title>
        <authorList>
            <person name="Steele M.I."/>
            <person name="Kwong W.K."/>
            <person name="Powell J.E."/>
            <person name="Whiteley M."/>
            <person name="Moran N.A."/>
        </authorList>
    </citation>
    <scope>NUCLEOTIDE SEQUENCE [LARGE SCALE GENOMIC DNA]</scope>
    <source>
        <strain evidence="2 3">Ruf1-X</strain>
    </source>
</reference>
<evidence type="ECO:0000313" key="2">
    <source>
        <dbReference type="EMBL" id="PIT48510.1"/>
    </source>
</evidence>
<dbReference type="RefSeq" id="WP_037405228.1">
    <property type="nucleotide sequence ID" value="NZ_MEIP01000013.1"/>
</dbReference>
<dbReference type="AlphaFoldDB" id="A0A066TFS6"/>
<dbReference type="Proteomes" id="UP000229970">
    <property type="component" value="Unassembled WGS sequence"/>
</dbReference>
<proteinExistence type="predicted"/>
<dbReference type="InterPro" id="IPR037883">
    <property type="entry name" value="Knr4/Smi1-like_sf"/>
</dbReference>
<evidence type="ECO:0000313" key="3">
    <source>
        <dbReference type="Proteomes" id="UP000229970"/>
    </source>
</evidence>
<gene>
    <name evidence="2" type="ORF">BHC46_04665</name>
</gene>
<organism evidence="2 3">
    <name type="scientific">Snodgrassella alvi</name>
    <dbReference type="NCBI Taxonomy" id="1196083"/>
    <lineage>
        <taxon>Bacteria</taxon>
        <taxon>Pseudomonadati</taxon>
        <taxon>Pseudomonadota</taxon>
        <taxon>Betaproteobacteria</taxon>
        <taxon>Neisseriales</taxon>
        <taxon>Neisseriaceae</taxon>
        <taxon>Snodgrassella</taxon>
    </lineage>
</organism>
<dbReference type="eggNOG" id="ENOG50318WG">
    <property type="taxonomic scope" value="Bacteria"/>
</dbReference>
<dbReference type="SUPFAM" id="SSF160631">
    <property type="entry name" value="SMI1/KNR4-like"/>
    <property type="match status" value="1"/>
</dbReference>
<protein>
    <recommendedName>
        <fullName evidence="1">Knr4/Smi1-like domain-containing protein</fullName>
    </recommendedName>
</protein>
<dbReference type="Gene3D" id="3.40.1580.10">
    <property type="entry name" value="SMI1/KNR4-like"/>
    <property type="match status" value="1"/>
</dbReference>
<sequence length="127" mass="15099">MAHYLYSKEELPEGFKYPLSFLEIVSKKDVLDLEPWWFLYEFENFAKQWLFEIKKQYPTRKLIPFAKASNTDDIVCFDGSDKSGNPKVYFVHTFASPGWEDRGSIYSFDEWLKQAKEESARYKAERA</sequence>
<comment type="caution">
    <text evidence="2">The sequence shown here is derived from an EMBL/GenBank/DDBJ whole genome shotgun (WGS) entry which is preliminary data.</text>
</comment>
<evidence type="ECO:0000259" key="1">
    <source>
        <dbReference type="Pfam" id="PF09346"/>
    </source>
</evidence>
<name>A0A066TFS6_9NEIS</name>
<accession>A0A066TFS6</accession>
<dbReference type="InterPro" id="IPR018958">
    <property type="entry name" value="Knr4/Smi1-like_dom"/>
</dbReference>
<dbReference type="EMBL" id="MEIP01000013">
    <property type="protein sequence ID" value="PIT48510.1"/>
    <property type="molecule type" value="Genomic_DNA"/>
</dbReference>
<feature type="domain" description="Knr4/Smi1-like" evidence="1">
    <location>
        <begin position="23"/>
        <end position="113"/>
    </location>
</feature>
<dbReference type="Pfam" id="PF09346">
    <property type="entry name" value="SMI1_KNR4"/>
    <property type="match status" value="1"/>
</dbReference>